<evidence type="ECO:0000313" key="1">
    <source>
        <dbReference type="EMBL" id="TQN67251.1"/>
    </source>
</evidence>
<feature type="non-terminal residue" evidence="1">
    <location>
        <position position="1"/>
    </location>
</feature>
<comment type="caution">
    <text evidence="1">The sequence shown here is derived from an EMBL/GenBank/DDBJ whole genome shotgun (WGS) entry which is preliminary data.</text>
</comment>
<dbReference type="Proteomes" id="UP000326340">
    <property type="component" value="Unassembled WGS sequence"/>
</dbReference>
<name>A0A5Q4BKE5_9PEZI</name>
<organism evidence="1 2">
    <name type="scientific">Colletotrichum shisoi</name>
    <dbReference type="NCBI Taxonomy" id="2078593"/>
    <lineage>
        <taxon>Eukaryota</taxon>
        <taxon>Fungi</taxon>
        <taxon>Dikarya</taxon>
        <taxon>Ascomycota</taxon>
        <taxon>Pezizomycotina</taxon>
        <taxon>Sordariomycetes</taxon>
        <taxon>Hypocreomycetidae</taxon>
        <taxon>Glomerellales</taxon>
        <taxon>Glomerellaceae</taxon>
        <taxon>Colletotrichum</taxon>
        <taxon>Colletotrichum destructivum species complex</taxon>
    </lineage>
</organism>
<keyword evidence="2" id="KW-1185">Reference proteome</keyword>
<dbReference type="EMBL" id="PUHP01000970">
    <property type="protein sequence ID" value="TQN67251.1"/>
    <property type="molecule type" value="Genomic_DNA"/>
</dbReference>
<gene>
    <name evidence="1" type="ORF">CSHISOI_08204</name>
</gene>
<proteinExistence type="predicted"/>
<reference evidence="1 2" key="1">
    <citation type="journal article" date="2019" name="Sci. Rep.">
        <title>Colletotrichum shisoi sp. nov., an anthracnose pathogen of Perilla frutescens in Japan: molecular phylogenetic, morphological and genomic evidence.</title>
        <authorList>
            <person name="Gan P."/>
            <person name="Tsushima A."/>
            <person name="Hiroyama R."/>
            <person name="Narusaka M."/>
            <person name="Takano Y."/>
            <person name="Narusaka Y."/>
            <person name="Kawaradani M."/>
            <person name="Damm U."/>
            <person name="Shirasu K."/>
        </authorList>
    </citation>
    <scope>NUCLEOTIDE SEQUENCE [LARGE SCALE GENOMIC DNA]</scope>
    <source>
        <strain evidence="1 2">PG-2018a</strain>
    </source>
</reference>
<evidence type="ECO:0000313" key="2">
    <source>
        <dbReference type="Proteomes" id="UP000326340"/>
    </source>
</evidence>
<dbReference type="AlphaFoldDB" id="A0A5Q4BKE5"/>
<sequence>CLWLCRITAESKLTSDCVPKQCPCSIRLTARPFFSMHLPRSHSGFPEENTYGHDRSPVSQVKLILSNAHFLPSARPYSSGGLETPGLCMLSRPASSFF</sequence>
<protein>
    <submittedName>
        <fullName evidence="1">Uncharacterized protein</fullName>
    </submittedName>
</protein>
<accession>A0A5Q4BKE5</accession>